<dbReference type="InterPro" id="IPR007110">
    <property type="entry name" value="Ig-like_dom"/>
</dbReference>
<evidence type="ECO:0000259" key="1">
    <source>
        <dbReference type="PROSITE" id="PS50835"/>
    </source>
</evidence>
<name>A0AAV2SC13_MEGNR</name>
<proteinExistence type="predicted"/>
<dbReference type="AlphaFoldDB" id="A0AAV2SC13"/>
<protein>
    <recommendedName>
        <fullName evidence="1">Ig-like domain-containing protein</fullName>
    </recommendedName>
</protein>
<feature type="non-terminal residue" evidence="2">
    <location>
        <position position="100"/>
    </location>
</feature>
<dbReference type="EMBL" id="CAXKWB010053328">
    <property type="protein sequence ID" value="CAL4174282.1"/>
    <property type="molecule type" value="Genomic_DNA"/>
</dbReference>
<dbReference type="Gene3D" id="2.60.40.10">
    <property type="entry name" value="Immunoglobulins"/>
    <property type="match status" value="1"/>
</dbReference>
<accession>A0AAV2SC13</accession>
<dbReference type="PROSITE" id="PS50835">
    <property type="entry name" value="IG_LIKE"/>
    <property type="match status" value="1"/>
</dbReference>
<gene>
    <name evidence="2" type="ORF">MNOR_LOCUS34485</name>
</gene>
<dbReference type="InterPro" id="IPR013783">
    <property type="entry name" value="Ig-like_fold"/>
</dbReference>
<dbReference type="InterPro" id="IPR036179">
    <property type="entry name" value="Ig-like_dom_sf"/>
</dbReference>
<reference evidence="2 3" key="1">
    <citation type="submission" date="2024-05" db="EMBL/GenBank/DDBJ databases">
        <authorList>
            <person name="Wallberg A."/>
        </authorList>
    </citation>
    <scope>NUCLEOTIDE SEQUENCE [LARGE SCALE GENOMIC DNA]</scope>
</reference>
<dbReference type="SUPFAM" id="SSF48726">
    <property type="entry name" value="Immunoglobulin"/>
    <property type="match status" value="1"/>
</dbReference>
<feature type="non-terminal residue" evidence="2">
    <location>
        <position position="1"/>
    </location>
</feature>
<evidence type="ECO:0000313" key="3">
    <source>
        <dbReference type="Proteomes" id="UP001497623"/>
    </source>
</evidence>
<dbReference type="Proteomes" id="UP001497623">
    <property type="component" value="Unassembled WGS sequence"/>
</dbReference>
<keyword evidence="3" id="KW-1185">Reference proteome</keyword>
<evidence type="ECO:0000313" key="2">
    <source>
        <dbReference type="EMBL" id="CAL4174282.1"/>
    </source>
</evidence>
<organism evidence="2 3">
    <name type="scientific">Meganyctiphanes norvegica</name>
    <name type="common">Northern krill</name>
    <name type="synonym">Thysanopoda norvegica</name>
    <dbReference type="NCBI Taxonomy" id="48144"/>
    <lineage>
        <taxon>Eukaryota</taxon>
        <taxon>Metazoa</taxon>
        <taxon>Ecdysozoa</taxon>
        <taxon>Arthropoda</taxon>
        <taxon>Crustacea</taxon>
        <taxon>Multicrustacea</taxon>
        <taxon>Malacostraca</taxon>
        <taxon>Eumalacostraca</taxon>
        <taxon>Eucarida</taxon>
        <taxon>Euphausiacea</taxon>
        <taxon>Euphausiidae</taxon>
        <taxon>Meganyctiphanes</taxon>
    </lineage>
</organism>
<sequence>VPLLFNSNDLIVNPGEQVQLDCGIIGNYTHCVWEKDINILKVQDVYVGIHSGLRRPDNTEGNQCGIVVEQASKETNGRWTCKIYNKQYGALLGFKNIVIT</sequence>
<comment type="caution">
    <text evidence="2">The sequence shown here is derived from an EMBL/GenBank/DDBJ whole genome shotgun (WGS) entry which is preliminary data.</text>
</comment>
<feature type="domain" description="Ig-like" evidence="1">
    <location>
        <begin position="2"/>
        <end position="100"/>
    </location>
</feature>